<proteinExistence type="predicted"/>
<feature type="domain" description="PNPLA" evidence="5">
    <location>
        <begin position="5"/>
        <end position="163"/>
    </location>
</feature>
<dbReference type="GO" id="GO:0016042">
    <property type="term" value="P:lipid catabolic process"/>
    <property type="evidence" value="ECO:0007669"/>
    <property type="project" value="UniProtKB-UniRule"/>
</dbReference>
<evidence type="ECO:0000259" key="5">
    <source>
        <dbReference type="PROSITE" id="PS51635"/>
    </source>
</evidence>
<sequence length="265" mass="29224">MEIGLALSGGGARGFAHVGVLQALLEEGFVPTKLSGASAGSIVCALYANGYLPKDIMDIFQKAKIRSVFSLSTQLTGFLKLGKIEKFLETYLPHNSFEQLNIPLTINATEIQTGEIVYFNSGPLIQPILASSCIPVLFEPLRVGNKLLVDGGILNNLPVEPLLNQCNFIVGVHSNPCGNTLPIINMRTVMERSLLLAIQNNIQDRILRCDYFIEPPELCRFTTLDASKAQELFSIGYKYTKEIAPQLKNLYEEKQKGKEIGHLKQ</sequence>
<protein>
    <submittedName>
        <fullName evidence="6">Patatin-like phospholipase family protein</fullName>
    </submittedName>
</protein>
<dbReference type="InterPro" id="IPR002641">
    <property type="entry name" value="PNPLA_dom"/>
</dbReference>
<dbReference type="EMBL" id="JASJOS010000005">
    <property type="protein sequence ID" value="MDJ1481496.1"/>
    <property type="molecule type" value="Genomic_DNA"/>
</dbReference>
<dbReference type="RefSeq" id="WP_313979337.1">
    <property type="nucleotide sequence ID" value="NZ_JASJOS010000005.1"/>
</dbReference>
<dbReference type="Pfam" id="PF01734">
    <property type="entry name" value="Patatin"/>
    <property type="match status" value="1"/>
</dbReference>
<gene>
    <name evidence="6" type="ORF">QNI16_13440</name>
</gene>
<dbReference type="CDD" id="cd07205">
    <property type="entry name" value="Pat_PNPLA6_PNPLA7_NTE1_like"/>
    <property type="match status" value="1"/>
</dbReference>
<feature type="short sequence motif" description="GXGXXG" evidence="4">
    <location>
        <begin position="9"/>
        <end position="14"/>
    </location>
</feature>
<evidence type="ECO:0000256" key="1">
    <source>
        <dbReference type="ARBA" id="ARBA00022801"/>
    </source>
</evidence>
<accession>A0AAE3QQX4</accession>
<dbReference type="PANTHER" id="PTHR14226:SF78">
    <property type="entry name" value="SLR0060 PROTEIN"/>
    <property type="match status" value="1"/>
</dbReference>
<dbReference type="SUPFAM" id="SSF52151">
    <property type="entry name" value="FabD/lysophospholipase-like"/>
    <property type="match status" value="1"/>
</dbReference>
<feature type="active site" description="Proton acceptor" evidence="4">
    <location>
        <position position="150"/>
    </location>
</feature>
<evidence type="ECO:0000313" key="6">
    <source>
        <dbReference type="EMBL" id="MDJ1481496.1"/>
    </source>
</evidence>
<dbReference type="GO" id="GO:0016787">
    <property type="term" value="F:hydrolase activity"/>
    <property type="evidence" value="ECO:0007669"/>
    <property type="project" value="UniProtKB-UniRule"/>
</dbReference>
<comment type="caution">
    <text evidence="6">The sequence shown here is derived from an EMBL/GenBank/DDBJ whole genome shotgun (WGS) entry which is preliminary data.</text>
</comment>
<organism evidence="6 7">
    <name type="scientific">Xanthocytophaga flava</name>
    <dbReference type="NCBI Taxonomy" id="3048013"/>
    <lineage>
        <taxon>Bacteria</taxon>
        <taxon>Pseudomonadati</taxon>
        <taxon>Bacteroidota</taxon>
        <taxon>Cytophagia</taxon>
        <taxon>Cytophagales</taxon>
        <taxon>Rhodocytophagaceae</taxon>
        <taxon>Xanthocytophaga</taxon>
    </lineage>
</organism>
<keyword evidence="1 4" id="KW-0378">Hydrolase</keyword>
<evidence type="ECO:0000256" key="4">
    <source>
        <dbReference type="PROSITE-ProRule" id="PRU01161"/>
    </source>
</evidence>
<evidence type="ECO:0000256" key="3">
    <source>
        <dbReference type="ARBA" id="ARBA00023098"/>
    </source>
</evidence>
<feature type="active site" description="Nucleophile" evidence="4">
    <location>
        <position position="38"/>
    </location>
</feature>
<dbReference type="InterPro" id="IPR016035">
    <property type="entry name" value="Acyl_Trfase/lysoPLipase"/>
</dbReference>
<evidence type="ECO:0000256" key="2">
    <source>
        <dbReference type="ARBA" id="ARBA00022963"/>
    </source>
</evidence>
<evidence type="ECO:0000313" key="7">
    <source>
        <dbReference type="Proteomes" id="UP001241110"/>
    </source>
</evidence>
<keyword evidence="2 4" id="KW-0442">Lipid degradation</keyword>
<reference evidence="6" key="1">
    <citation type="submission" date="2023-05" db="EMBL/GenBank/DDBJ databases">
        <authorList>
            <person name="Zhang X."/>
        </authorList>
    </citation>
    <scope>NUCLEOTIDE SEQUENCE</scope>
    <source>
        <strain evidence="6">YF14B1</strain>
    </source>
</reference>
<dbReference type="PROSITE" id="PS51635">
    <property type="entry name" value="PNPLA"/>
    <property type="match status" value="1"/>
</dbReference>
<dbReference type="Gene3D" id="3.40.1090.10">
    <property type="entry name" value="Cytosolic phospholipase A2 catalytic domain"/>
    <property type="match status" value="1"/>
</dbReference>
<dbReference type="InterPro" id="IPR050301">
    <property type="entry name" value="NTE"/>
</dbReference>
<feature type="short sequence motif" description="DGA/G" evidence="4">
    <location>
        <begin position="150"/>
        <end position="152"/>
    </location>
</feature>
<feature type="short sequence motif" description="GXSXG" evidence="4">
    <location>
        <begin position="36"/>
        <end position="40"/>
    </location>
</feature>
<dbReference type="PANTHER" id="PTHR14226">
    <property type="entry name" value="NEUROPATHY TARGET ESTERASE/SWISS CHEESE D.MELANOGASTER"/>
    <property type="match status" value="1"/>
</dbReference>
<name>A0AAE3QQX4_9BACT</name>
<dbReference type="Proteomes" id="UP001241110">
    <property type="component" value="Unassembled WGS sequence"/>
</dbReference>
<keyword evidence="3 4" id="KW-0443">Lipid metabolism</keyword>
<dbReference type="AlphaFoldDB" id="A0AAE3QQX4"/>